<dbReference type="RefSeq" id="WP_126809540.1">
    <property type="nucleotide sequence ID" value="NZ_NGKA01000015.1"/>
</dbReference>
<dbReference type="CDD" id="cd06848">
    <property type="entry name" value="GCS_H"/>
    <property type="match status" value="1"/>
</dbReference>
<dbReference type="AlphaFoldDB" id="A0A430AQN7"/>
<protein>
    <recommendedName>
        <fullName evidence="3">Lipoyl-binding domain-containing protein</fullName>
    </recommendedName>
</protein>
<dbReference type="PROSITE" id="PS50968">
    <property type="entry name" value="BIOTINYL_LIPOYL"/>
    <property type="match status" value="1"/>
</dbReference>
<dbReference type="PROSITE" id="PS00189">
    <property type="entry name" value="LIPOYL"/>
    <property type="match status" value="1"/>
</dbReference>
<dbReference type="PANTHER" id="PTHR11715:SF3">
    <property type="entry name" value="GLYCINE CLEAVAGE SYSTEM H PROTEIN-RELATED"/>
    <property type="match status" value="1"/>
</dbReference>
<dbReference type="EMBL" id="NGKA01000015">
    <property type="protein sequence ID" value="RSU10293.1"/>
    <property type="molecule type" value="Genomic_DNA"/>
</dbReference>
<dbReference type="OrthoDB" id="9796712at2"/>
<reference evidence="4 5" key="1">
    <citation type="submission" date="2017-05" db="EMBL/GenBank/DDBJ databases">
        <title>Vagococcus spp. assemblies.</title>
        <authorList>
            <person name="Gulvik C.A."/>
        </authorList>
    </citation>
    <scope>NUCLEOTIDE SEQUENCE [LARGE SCALE GENOMIC DNA]</scope>
    <source>
        <strain evidence="4 5">CCUG 51432</strain>
    </source>
</reference>
<keyword evidence="2" id="KW-0450">Lipoyl</keyword>
<dbReference type="InterPro" id="IPR003016">
    <property type="entry name" value="2-oxoA_DH_lipoyl-BS"/>
</dbReference>
<evidence type="ECO:0000256" key="2">
    <source>
        <dbReference type="ARBA" id="ARBA00022823"/>
    </source>
</evidence>
<accession>A0A430AQN7</accession>
<gene>
    <name evidence="4" type="ORF">CBF29_09780</name>
</gene>
<dbReference type="Proteomes" id="UP000287605">
    <property type="component" value="Unassembled WGS sequence"/>
</dbReference>
<dbReference type="PANTHER" id="PTHR11715">
    <property type="entry name" value="GLYCINE CLEAVAGE SYSTEM H PROTEIN"/>
    <property type="match status" value="1"/>
</dbReference>
<dbReference type="GO" id="GO:0005737">
    <property type="term" value="C:cytoplasm"/>
    <property type="evidence" value="ECO:0007669"/>
    <property type="project" value="TreeGrafter"/>
</dbReference>
<feature type="domain" description="Lipoyl-binding" evidence="3">
    <location>
        <begin position="18"/>
        <end position="100"/>
    </location>
</feature>
<evidence type="ECO:0000313" key="4">
    <source>
        <dbReference type="EMBL" id="RSU10293.1"/>
    </source>
</evidence>
<sequence length="110" mass="12089">MKKKTSGKYLWIAEEGQNYRLGLTNDGQDELGSITFVSLPKVGSTLIKDEAFADVEAEKAVTELLSPLNGKVLEVNEKAVDEPSLLDSEDEAEAWLLVISEVTDEDFQAL</sequence>
<evidence type="ECO:0000259" key="3">
    <source>
        <dbReference type="PROSITE" id="PS50968"/>
    </source>
</evidence>
<dbReference type="InterPro" id="IPR002930">
    <property type="entry name" value="GCV_H"/>
</dbReference>
<dbReference type="GO" id="GO:0019464">
    <property type="term" value="P:glycine decarboxylation via glycine cleavage system"/>
    <property type="evidence" value="ECO:0007669"/>
    <property type="project" value="InterPro"/>
</dbReference>
<name>A0A430AQN7_9ENTE</name>
<organism evidence="4 5">
    <name type="scientific">Vagococcus elongatus</name>
    <dbReference type="NCBI Taxonomy" id="180344"/>
    <lineage>
        <taxon>Bacteria</taxon>
        <taxon>Bacillati</taxon>
        <taxon>Bacillota</taxon>
        <taxon>Bacilli</taxon>
        <taxon>Lactobacillales</taxon>
        <taxon>Enterococcaceae</taxon>
        <taxon>Vagococcus</taxon>
    </lineage>
</organism>
<dbReference type="Gene3D" id="2.40.50.100">
    <property type="match status" value="1"/>
</dbReference>
<dbReference type="GO" id="GO:0009249">
    <property type="term" value="P:protein lipoylation"/>
    <property type="evidence" value="ECO:0007669"/>
    <property type="project" value="TreeGrafter"/>
</dbReference>
<comment type="similarity">
    <text evidence="1">Belongs to the GcvH family.</text>
</comment>
<dbReference type="InterPro" id="IPR000089">
    <property type="entry name" value="Biotin_lipoyl"/>
</dbReference>
<comment type="caution">
    <text evidence="4">The sequence shown here is derived from an EMBL/GenBank/DDBJ whole genome shotgun (WGS) entry which is preliminary data.</text>
</comment>
<dbReference type="SUPFAM" id="SSF51230">
    <property type="entry name" value="Single hybrid motif"/>
    <property type="match status" value="1"/>
</dbReference>
<keyword evidence="5" id="KW-1185">Reference proteome</keyword>
<evidence type="ECO:0000256" key="1">
    <source>
        <dbReference type="ARBA" id="ARBA00009249"/>
    </source>
</evidence>
<dbReference type="GO" id="GO:0005960">
    <property type="term" value="C:glycine cleavage complex"/>
    <property type="evidence" value="ECO:0007669"/>
    <property type="project" value="InterPro"/>
</dbReference>
<dbReference type="InterPro" id="IPR011053">
    <property type="entry name" value="Single_hybrid_motif"/>
</dbReference>
<proteinExistence type="inferred from homology"/>
<dbReference type="Pfam" id="PF01597">
    <property type="entry name" value="GCV_H"/>
    <property type="match status" value="1"/>
</dbReference>
<evidence type="ECO:0000313" key="5">
    <source>
        <dbReference type="Proteomes" id="UP000287605"/>
    </source>
</evidence>
<dbReference type="InterPro" id="IPR033753">
    <property type="entry name" value="GCV_H/Fam206"/>
</dbReference>